<dbReference type="InterPro" id="IPR013321">
    <property type="entry name" value="Arc_rbn_hlx_hlx"/>
</dbReference>
<sequence length="72" mass="8110">MADILIRDIPEDVLIAIDAAARTLGLSRTEYLRRTLAGQRRLRTTVTVGDLTKFASTFEDLADSDVMEQAWR</sequence>
<protein>
    <submittedName>
        <fullName evidence="1">Unannotated protein</fullName>
    </submittedName>
</protein>
<proteinExistence type="predicted"/>
<reference evidence="1" key="1">
    <citation type="submission" date="2020-05" db="EMBL/GenBank/DDBJ databases">
        <authorList>
            <person name="Chiriac C."/>
            <person name="Salcher M."/>
            <person name="Ghai R."/>
            <person name="Kavagutti S V."/>
        </authorList>
    </citation>
    <scope>NUCLEOTIDE SEQUENCE</scope>
</reference>
<organism evidence="1">
    <name type="scientific">freshwater metagenome</name>
    <dbReference type="NCBI Taxonomy" id="449393"/>
    <lineage>
        <taxon>unclassified sequences</taxon>
        <taxon>metagenomes</taxon>
        <taxon>ecological metagenomes</taxon>
    </lineage>
</organism>
<dbReference type="Gene3D" id="1.10.1220.10">
    <property type="entry name" value="Met repressor-like"/>
    <property type="match status" value="1"/>
</dbReference>
<dbReference type="EMBL" id="CAFBLN010000004">
    <property type="protein sequence ID" value="CAB4860798.1"/>
    <property type="molecule type" value="Genomic_DNA"/>
</dbReference>
<evidence type="ECO:0000313" key="1">
    <source>
        <dbReference type="EMBL" id="CAB4860798.1"/>
    </source>
</evidence>
<dbReference type="InterPro" id="IPR010985">
    <property type="entry name" value="Ribbon_hlx_hlx"/>
</dbReference>
<accession>A0A6J7CVK4</accession>
<dbReference type="GO" id="GO:0006355">
    <property type="term" value="P:regulation of DNA-templated transcription"/>
    <property type="evidence" value="ECO:0007669"/>
    <property type="project" value="InterPro"/>
</dbReference>
<name>A0A6J7CVK4_9ZZZZ</name>
<gene>
    <name evidence="1" type="ORF">UFOPK3381_00241</name>
</gene>
<dbReference type="SUPFAM" id="SSF47598">
    <property type="entry name" value="Ribbon-helix-helix"/>
    <property type="match status" value="1"/>
</dbReference>
<dbReference type="AlphaFoldDB" id="A0A6J7CVK4"/>